<evidence type="ECO:0000256" key="5">
    <source>
        <dbReference type="RuleBase" id="RU003945"/>
    </source>
</evidence>
<evidence type="ECO:0000256" key="4">
    <source>
        <dbReference type="ARBA" id="ARBA00023136"/>
    </source>
</evidence>
<keyword evidence="4" id="KW-0472">Membrane</keyword>
<feature type="domain" description="Membrane insertase YidC/Oxa/ALB C-terminal" evidence="6">
    <location>
        <begin position="54"/>
        <end position="246"/>
    </location>
</feature>
<accession>A0A1R2C3K9</accession>
<comment type="caution">
    <text evidence="7">The sequence shown here is derived from an EMBL/GenBank/DDBJ whole genome shotgun (WGS) entry which is preliminary data.</text>
</comment>
<comment type="similarity">
    <text evidence="5">Belongs to the OXA1/ALB3/YidC family.</text>
</comment>
<dbReference type="GO" id="GO:0032979">
    <property type="term" value="P:protein insertion into mitochondrial inner membrane from matrix"/>
    <property type="evidence" value="ECO:0007669"/>
    <property type="project" value="TreeGrafter"/>
</dbReference>
<dbReference type="GO" id="GO:0032977">
    <property type="term" value="F:membrane insertase activity"/>
    <property type="evidence" value="ECO:0007669"/>
    <property type="project" value="InterPro"/>
</dbReference>
<organism evidence="7 8">
    <name type="scientific">Stentor coeruleus</name>
    <dbReference type="NCBI Taxonomy" id="5963"/>
    <lineage>
        <taxon>Eukaryota</taxon>
        <taxon>Sar</taxon>
        <taxon>Alveolata</taxon>
        <taxon>Ciliophora</taxon>
        <taxon>Postciliodesmatophora</taxon>
        <taxon>Heterotrichea</taxon>
        <taxon>Heterotrichida</taxon>
        <taxon>Stentoridae</taxon>
        <taxon>Stentor</taxon>
    </lineage>
</organism>
<dbReference type="GO" id="GO:0005743">
    <property type="term" value="C:mitochondrial inner membrane"/>
    <property type="evidence" value="ECO:0007669"/>
    <property type="project" value="TreeGrafter"/>
</dbReference>
<protein>
    <recommendedName>
        <fullName evidence="6">Membrane insertase YidC/Oxa/ALB C-terminal domain-containing protein</fullName>
    </recommendedName>
</protein>
<keyword evidence="2 5" id="KW-0812">Transmembrane</keyword>
<dbReference type="InterPro" id="IPR028055">
    <property type="entry name" value="YidC/Oxa/ALB_C"/>
</dbReference>
<evidence type="ECO:0000313" key="8">
    <source>
        <dbReference type="Proteomes" id="UP000187209"/>
    </source>
</evidence>
<proteinExistence type="inferred from homology"/>
<dbReference type="CDD" id="cd20069">
    <property type="entry name" value="5TM_Oxa1-like"/>
    <property type="match status" value="1"/>
</dbReference>
<evidence type="ECO:0000256" key="1">
    <source>
        <dbReference type="ARBA" id="ARBA00004141"/>
    </source>
</evidence>
<comment type="subcellular location">
    <subcellularLocation>
        <location evidence="1 5">Membrane</location>
        <topology evidence="1 5">Multi-pass membrane protein</topology>
    </subcellularLocation>
</comment>
<evidence type="ECO:0000256" key="2">
    <source>
        <dbReference type="ARBA" id="ARBA00022692"/>
    </source>
</evidence>
<reference evidence="7 8" key="1">
    <citation type="submission" date="2016-11" db="EMBL/GenBank/DDBJ databases">
        <title>The macronuclear genome of Stentor coeruleus: a giant cell with tiny introns.</title>
        <authorList>
            <person name="Slabodnick M."/>
            <person name="Ruby J.G."/>
            <person name="Reiff S.B."/>
            <person name="Swart E.C."/>
            <person name="Gosai S."/>
            <person name="Prabakaran S."/>
            <person name="Witkowska E."/>
            <person name="Larue G.E."/>
            <person name="Fisher S."/>
            <person name="Freeman R.M."/>
            <person name="Gunawardena J."/>
            <person name="Chu W."/>
            <person name="Stover N.A."/>
            <person name="Gregory B.D."/>
            <person name="Nowacki M."/>
            <person name="Derisi J."/>
            <person name="Roy S.W."/>
            <person name="Marshall W.F."/>
            <person name="Sood P."/>
        </authorList>
    </citation>
    <scope>NUCLEOTIDE SEQUENCE [LARGE SCALE GENOMIC DNA]</scope>
    <source>
        <strain evidence="7">WM001</strain>
    </source>
</reference>
<dbReference type="OrthoDB" id="2148490at2759"/>
<dbReference type="EMBL" id="MPUH01000297">
    <property type="protein sequence ID" value="OMJ83618.1"/>
    <property type="molecule type" value="Genomic_DNA"/>
</dbReference>
<dbReference type="InterPro" id="IPR001708">
    <property type="entry name" value="YidC/ALB3/OXA1/COX18"/>
</dbReference>
<sequence>MIIRVARRFTMQNTLGSASEALVKLPPFMEFYRPVIEMAERAVESTVNTTGVPWWLAISLLTVGIRASNFPMLFLQYKAMSPLALAMPSYRFLGEILKDSKASNWQKFSTIITSVRQINKSHNTNFTKAFTYVLLQVPQFITFIWSIRSLCARNNELKTGGTAWFVDLTQSDPTMILPLVSLGVTYFNLQRGITPENRDWLINKFKGVIQMWLIISLPITVQWPAGVFCYWVTNAIFTYFQSVLVTNPTIMSKINPNLQSDMMKIYGKSLEQDEAERLANLINTGMEGYIKAKEKDVEKIVGVYLKQQDELEKQYADYEAKVKSQNK</sequence>
<dbReference type="AlphaFoldDB" id="A0A1R2C3K9"/>
<dbReference type="PANTHER" id="PTHR12428">
    <property type="entry name" value="OXA1"/>
    <property type="match status" value="1"/>
</dbReference>
<name>A0A1R2C3K9_9CILI</name>
<dbReference type="PANTHER" id="PTHR12428:SF65">
    <property type="entry name" value="CYTOCHROME C OXIDASE ASSEMBLY PROTEIN COX18, MITOCHONDRIAL"/>
    <property type="match status" value="1"/>
</dbReference>
<gene>
    <name evidence="7" type="ORF">SteCoe_15406</name>
</gene>
<evidence type="ECO:0000259" key="6">
    <source>
        <dbReference type="Pfam" id="PF02096"/>
    </source>
</evidence>
<dbReference type="Proteomes" id="UP000187209">
    <property type="component" value="Unassembled WGS sequence"/>
</dbReference>
<evidence type="ECO:0000313" key="7">
    <source>
        <dbReference type="EMBL" id="OMJ83618.1"/>
    </source>
</evidence>
<dbReference type="Pfam" id="PF02096">
    <property type="entry name" value="60KD_IMP"/>
    <property type="match status" value="1"/>
</dbReference>
<keyword evidence="3" id="KW-1133">Transmembrane helix</keyword>
<evidence type="ECO:0000256" key="3">
    <source>
        <dbReference type="ARBA" id="ARBA00022989"/>
    </source>
</evidence>
<keyword evidence="8" id="KW-1185">Reference proteome</keyword>